<dbReference type="Proteomes" id="UP001328107">
    <property type="component" value="Unassembled WGS sequence"/>
</dbReference>
<dbReference type="EMBL" id="BTRK01000006">
    <property type="protein sequence ID" value="GMR62083.1"/>
    <property type="molecule type" value="Genomic_DNA"/>
</dbReference>
<accession>A0AAN5IDB1</accession>
<dbReference type="InterPro" id="IPR050344">
    <property type="entry name" value="Peptidase_M1_aminopeptidases"/>
</dbReference>
<feature type="non-terminal residue" evidence="2">
    <location>
        <position position="1"/>
    </location>
</feature>
<dbReference type="GO" id="GO:0043171">
    <property type="term" value="P:peptide catabolic process"/>
    <property type="evidence" value="ECO:0007669"/>
    <property type="project" value="TreeGrafter"/>
</dbReference>
<organism evidence="2 3">
    <name type="scientific">Pristionchus mayeri</name>
    <dbReference type="NCBI Taxonomy" id="1317129"/>
    <lineage>
        <taxon>Eukaryota</taxon>
        <taxon>Metazoa</taxon>
        <taxon>Ecdysozoa</taxon>
        <taxon>Nematoda</taxon>
        <taxon>Chromadorea</taxon>
        <taxon>Rhabditida</taxon>
        <taxon>Rhabditina</taxon>
        <taxon>Diplogasteromorpha</taxon>
        <taxon>Diplogasteroidea</taxon>
        <taxon>Neodiplogasteridae</taxon>
        <taxon>Pristionchus</taxon>
    </lineage>
</organism>
<proteinExistence type="predicted"/>
<dbReference type="GO" id="GO:0005615">
    <property type="term" value="C:extracellular space"/>
    <property type="evidence" value="ECO:0007669"/>
    <property type="project" value="TreeGrafter"/>
</dbReference>
<dbReference type="PANTHER" id="PTHR11533:SF299">
    <property type="entry name" value="AMINOPEPTIDASE"/>
    <property type="match status" value="1"/>
</dbReference>
<protein>
    <recommendedName>
        <fullName evidence="1">Peptidase M1 membrane alanine aminopeptidase domain-containing protein</fullName>
    </recommendedName>
</protein>
<gene>
    <name evidence="2" type="ORF">PMAYCL1PPCAC_32278</name>
</gene>
<dbReference type="GO" id="GO:0006508">
    <property type="term" value="P:proteolysis"/>
    <property type="evidence" value="ECO:0007669"/>
    <property type="project" value="TreeGrafter"/>
</dbReference>
<dbReference type="GO" id="GO:0016020">
    <property type="term" value="C:membrane"/>
    <property type="evidence" value="ECO:0007669"/>
    <property type="project" value="TreeGrafter"/>
</dbReference>
<dbReference type="AlphaFoldDB" id="A0AAN5IDB1"/>
<reference evidence="3" key="1">
    <citation type="submission" date="2022-10" db="EMBL/GenBank/DDBJ databases">
        <title>Genome assembly of Pristionchus species.</title>
        <authorList>
            <person name="Yoshida K."/>
            <person name="Sommer R.J."/>
        </authorList>
    </citation>
    <scope>NUCLEOTIDE SEQUENCE [LARGE SCALE GENOMIC DNA]</scope>
    <source>
        <strain evidence="3">RS5460</strain>
    </source>
</reference>
<comment type="caution">
    <text evidence="2">The sequence shown here is derived from an EMBL/GenBank/DDBJ whole genome shotgun (WGS) entry which is preliminary data.</text>
</comment>
<dbReference type="GO" id="GO:0070006">
    <property type="term" value="F:metalloaminopeptidase activity"/>
    <property type="evidence" value="ECO:0007669"/>
    <property type="project" value="TreeGrafter"/>
</dbReference>
<dbReference type="InterPro" id="IPR027268">
    <property type="entry name" value="Peptidase_M4/M1_CTD_sf"/>
</dbReference>
<dbReference type="GO" id="GO:0042277">
    <property type="term" value="F:peptide binding"/>
    <property type="evidence" value="ECO:0007669"/>
    <property type="project" value="TreeGrafter"/>
</dbReference>
<dbReference type="InterPro" id="IPR014782">
    <property type="entry name" value="Peptidase_M1_dom"/>
</dbReference>
<dbReference type="Gene3D" id="1.10.390.10">
    <property type="entry name" value="Neutral Protease Domain 2"/>
    <property type="match status" value="1"/>
</dbReference>
<dbReference type="GO" id="GO:0005737">
    <property type="term" value="C:cytoplasm"/>
    <property type="evidence" value="ECO:0007669"/>
    <property type="project" value="TreeGrafter"/>
</dbReference>
<evidence type="ECO:0000313" key="3">
    <source>
        <dbReference type="Proteomes" id="UP001328107"/>
    </source>
</evidence>
<keyword evidence="3" id="KW-1185">Reference proteome</keyword>
<dbReference type="SUPFAM" id="SSF55486">
    <property type="entry name" value="Metalloproteases ('zincins'), catalytic domain"/>
    <property type="match status" value="1"/>
</dbReference>
<evidence type="ECO:0000313" key="2">
    <source>
        <dbReference type="EMBL" id="GMR62083.1"/>
    </source>
</evidence>
<feature type="non-terminal residue" evidence="2">
    <location>
        <position position="103"/>
    </location>
</feature>
<dbReference type="PANTHER" id="PTHR11533">
    <property type="entry name" value="PROTEASE M1 ZINC METALLOPROTEASE"/>
    <property type="match status" value="1"/>
</dbReference>
<evidence type="ECO:0000259" key="1">
    <source>
        <dbReference type="Pfam" id="PF01433"/>
    </source>
</evidence>
<dbReference type="Pfam" id="PF01433">
    <property type="entry name" value="Peptidase_M1"/>
    <property type="match status" value="1"/>
</dbReference>
<feature type="domain" description="Peptidase M1 membrane alanine aminopeptidase" evidence="1">
    <location>
        <begin position="31"/>
        <end position="102"/>
    </location>
</feature>
<name>A0AAN5IDB1_9BILA</name>
<dbReference type="GO" id="GO:0008270">
    <property type="term" value="F:zinc ion binding"/>
    <property type="evidence" value="ECO:0007669"/>
    <property type="project" value="InterPro"/>
</dbReference>
<sequence length="103" mass="11599">QFRAIGARRQTAAQTAAKTLAQLRNHSIFDEIPFIAEKTDILAVEDYTSGAMENPGLITFNTHVVGQEKTHTHEFAHMYFGNLVTLSTWNDVWVNEGLATFFQ</sequence>